<evidence type="ECO:0000313" key="2">
    <source>
        <dbReference type="EMBL" id="KAJ6260517.1"/>
    </source>
</evidence>
<evidence type="ECO:0000313" key="3">
    <source>
        <dbReference type="Proteomes" id="UP001221413"/>
    </source>
</evidence>
<dbReference type="InterPro" id="IPR053137">
    <property type="entry name" value="NLR-like"/>
</dbReference>
<evidence type="ECO:0000259" key="1">
    <source>
        <dbReference type="Pfam" id="PF01048"/>
    </source>
</evidence>
<dbReference type="Proteomes" id="UP001221413">
    <property type="component" value="Unassembled WGS sequence"/>
</dbReference>
<dbReference type="InterPro" id="IPR035994">
    <property type="entry name" value="Nucleoside_phosphorylase_sf"/>
</dbReference>
<dbReference type="SUPFAM" id="SSF53167">
    <property type="entry name" value="Purine and uridine phosphorylases"/>
    <property type="match status" value="1"/>
</dbReference>
<dbReference type="GO" id="GO:0003824">
    <property type="term" value="F:catalytic activity"/>
    <property type="evidence" value="ECO:0007669"/>
    <property type="project" value="InterPro"/>
</dbReference>
<protein>
    <submittedName>
        <fullName evidence="2">Phosphorylase superfamily protein</fullName>
    </submittedName>
</protein>
<gene>
    <name evidence="2" type="ORF">Dda_4743</name>
</gene>
<dbReference type="Gene3D" id="3.40.50.1580">
    <property type="entry name" value="Nucleoside phosphorylase domain"/>
    <property type="match status" value="1"/>
</dbReference>
<dbReference type="Pfam" id="PF01048">
    <property type="entry name" value="PNP_UDP_1"/>
    <property type="match status" value="1"/>
</dbReference>
<accession>A0AAD6J1V8</accession>
<dbReference type="GO" id="GO:0009116">
    <property type="term" value="P:nucleoside metabolic process"/>
    <property type="evidence" value="ECO:0007669"/>
    <property type="project" value="InterPro"/>
</dbReference>
<dbReference type="InterPro" id="IPR000845">
    <property type="entry name" value="Nucleoside_phosphorylase_d"/>
</dbReference>
<dbReference type="EMBL" id="JAQGDS010000005">
    <property type="protein sequence ID" value="KAJ6260517.1"/>
    <property type="molecule type" value="Genomic_DNA"/>
</dbReference>
<dbReference type="PANTHER" id="PTHR46082:SF6">
    <property type="entry name" value="AAA+ ATPASE DOMAIN-CONTAINING PROTEIN-RELATED"/>
    <property type="match status" value="1"/>
</dbReference>
<keyword evidence="3" id="KW-1185">Reference proteome</keyword>
<proteinExistence type="predicted"/>
<sequence length="413" mass="45223">MSSLSRPSHRDEFDTAIICALRLEFNAVTLLFDEYWDQDGHSYGKVPGDRNTYIVGRMEQRNVVLVLLSGIGKVNAATAAANIITSYNRVKLALIVGICGGLPKDNDGKDNFLGDIIISESAMQYDLGRVYPDRRERKDGFLDNLGKPSGENITFVKTLQTDIYLERLLKRTQKNLDILQDQSGPPGVNVDGTGNPGKYEYPGVAEDKLFEPIYYHKHHEGCSTCCQGISACQTSQELSCNELHCDEARLERQRSFDIGDTWRPVVHFGTIASGDSVIKSAEDRDKIARETKAIAFEMEGAGIWDTLPCIVVKGVCDYADTHKNKKWQNFAAATAACAAKALLGLATPPDRASPQIASRSNVPLIKGNIAKGGARQMNRIRGAHGEISNNSAIGGGRQENSIDLGSCRRCVIL</sequence>
<feature type="domain" description="Nucleoside phosphorylase" evidence="1">
    <location>
        <begin position="16"/>
        <end position="340"/>
    </location>
</feature>
<comment type="caution">
    <text evidence="2">The sequence shown here is derived from an EMBL/GenBank/DDBJ whole genome shotgun (WGS) entry which is preliminary data.</text>
</comment>
<name>A0AAD6J1V8_DREDA</name>
<dbReference type="AlphaFoldDB" id="A0AAD6J1V8"/>
<dbReference type="PANTHER" id="PTHR46082">
    <property type="entry name" value="ATP/GTP-BINDING PROTEIN-RELATED"/>
    <property type="match status" value="1"/>
</dbReference>
<reference evidence="2" key="1">
    <citation type="submission" date="2023-01" db="EMBL/GenBank/DDBJ databases">
        <title>The chitinases involved in constricting ring structure development in the nematode-trapping fungus Drechslerella dactyloides.</title>
        <authorList>
            <person name="Wang R."/>
            <person name="Zhang L."/>
            <person name="Tang P."/>
            <person name="Li S."/>
            <person name="Liang L."/>
        </authorList>
    </citation>
    <scope>NUCLEOTIDE SEQUENCE</scope>
    <source>
        <strain evidence="2">YMF1.00031</strain>
    </source>
</reference>
<organism evidence="2 3">
    <name type="scientific">Drechslerella dactyloides</name>
    <name type="common">Nematode-trapping fungus</name>
    <name type="synonym">Arthrobotrys dactyloides</name>
    <dbReference type="NCBI Taxonomy" id="74499"/>
    <lineage>
        <taxon>Eukaryota</taxon>
        <taxon>Fungi</taxon>
        <taxon>Dikarya</taxon>
        <taxon>Ascomycota</taxon>
        <taxon>Pezizomycotina</taxon>
        <taxon>Orbiliomycetes</taxon>
        <taxon>Orbiliales</taxon>
        <taxon>Orbiliaceae</taxon>
        <taxon>Drechslerella</taxon>
    </lineage>
</organism>